<dbReference type="EMBL" id="JAKOGI010000436">
    <property type="protein sequence ID" value="KAJ8435077.1"/>
    <property type="molecule type" value="Genomic_DNA"/>
</dbReference>
<feature type="region of interest" description="Disordered" evidence="6">
    <location>
        <begin position="194"/>
        <end position="292"/>
    </location>
</feature>
<proteinExistence type="predicted"/>
<keyword evidence="4" id="KW-0539">Nucleus</keyword>
<dbReference type="GO" id="GO:1990904">
    <property type="term" value="C:ribonucleoprotein complex"/>
    <property type="evidence" value="ECO:0007669"/>
    <property type="project" value="InterPro"/>
</dbReference>
<dbReference type="PANTHER" id="PTHR22792">
    <property type="entry name" value="LUPUS LA PROTEIN-RELATED"/>
    <property type="match status" value="1"/>
</dbReference>
<dbReference type="InterPro" id="IPR006630">
    <property type="entry name" value="La_HTH"/>
</dbReference>
<feature type="domain" description="HTH La-type RNA-binding" evidence="8">
    <location>
        <begin position="6"/>
        <end position="97"/>
    </location>
</feature>
<evidence type="ECO:0000256" key="5">
    <source>
        <dbReference type="PROSITE-ProRule" id="PRU00332"/>
    </source>
</evidence>
<dbReference type="InterPro" id="IPR035979">
    <property type="entry name" value="RBD_domain_sf"/>
</dbReference>
<evidence type="ECO:0000313" key="9">
    <source>
        <dbReference type="EMBL" id="KAJ8435077.1"/>
    </source>
</evidence>
<dbReference type="InterPro" id="IPR036388">
    <property type="entry name" value="WH-like_DNA-bd_sf"/>
</dbReference>
<organism evidence="9 10">
    <name type="scientific">Carnegiea gigantea</name>
    <dbReference type="NCBI Taxonomy" id="171969"/>
    <lineage>
        <taxon>Eukaryota</taxon>
        <taxon>Viridiplantae</taxon>
        <taxon>Streptophyta</taxon>
        <taxon>Embryophyta</taxon>
        <taxon>Tracheophyta</taxon>
        <taxon>Spermatophyta</taxon>
        <taxon>Magnoliopsida</taxon>
        <taxon>eudicotyledons</taxon>
        <taxon>Gunneridae</taxon>
        <taxon>Pentapetalae</taxon>
        <taxon>Caryophyllales</taxon>
        <taxon>Cactineae</taxon>
        <taxon>Cactaceae</taxon>
        <taxon>Cactoideae</taxon>
        <taxon>Echinocereeae</taxon>
        <taxon>Carnegiea</taxon>
    </lineage>
</organism>
<dbReference type="Proteomes" id="UP001153076">
    <property type="component" value="Unassembled WGS sequence"/>
</dbReference>
<dbReference type="InterPro" id="IPR045180">
    <property type="entry name" value="La_dom_prot"/>
</dbReference>
<feature type="region of interest" description="Disordered" evidence="6">
    <location>
        <begin position="344"/>
        <end position="373"/>
    </location>
</feature>
<dbReference type="InterPro" id="IPR000504">
    <property type="entry name" value="RRM_dom"/>
</dbReference>
<dbReference type="SMART" id="SM00715">
    <property type="entry name" value="LA"/>
    <property type="match status" value="1"/>
</dbReference>
<evidence type="ECO:0000256" key="2">
    <source>
        <dbReference type="ARBA" id="ARBA00004123"/>
    </source>
</evidence>
<evidence type="ECO:0000259" key="7">
    <source>
        <dbReference type="PROSITE" id="PS50102"/>
    </source>
</evidence>
<dbReference type="SUPFAM" id="SSF54928">
    <property type="entry name" value="RNA-binding domain, RBD"/>
    <property type="match status" value="1"/>
</dbReference>
<comment type="subcellular location">
    <subcellularLocation>
        <location evidence="2">Nucleus</location>
    </subcellularLocation>
</comment>
<evidence type="ECO:0000256" key="4">
    <source>
        <dbReference type="ARBA" id="ARBA00023242"/>
    </source>
</evidence>
<name>A0A9Q1K295_9CARY</name>
<dbReference type="InterPro" id="IPR036390">
    <property type="entry name" value="WH_DNA-bd_sf"/>
</dbReference>
<dbReference type="PANTHER" id="PTHR22792:SF159">
    <property type="entry name" value="LA-RELATED PROTEIN 1B-RELATED"/>
    <property type="match status" value="1"/>
</dbReference>
<evidence type="ECO:0000256" key="6">
    <source>
        <dbReference type="SAM" id="MobiDB-lite"/>
    </source>
</evidence>
<dbReference type="AlphaFoldDB" id="A0A9Q1K295"/>
<reference evidence="9" key="1">
    <citation type="submission" date="2022-04" db="EMBL/GenBank/DDBJ databases">
        <title>Carnegiea gigantea Genome sequencing and assembly v2.</title>
        <authorList>
            <person name="Copetti D."/>
            <person name="Sanderson M.J."/>
            <person name="Burquez A."/>
            <person name="Wojciechowski M.F."/>
        </authorList>
    </citation>
    <scope>NUCLEOTIDE SEQUENCE</scope>
    <source>
        <strain evidence="9">SGP5-SGP5p</strain>
        <tissue evidence="9">Aerial part</tissue>
    </source>
</reference>
<dbReference type="InterPro" id="IPR002344">
    <property type="entry name" value="Lupus_La"/>
</dbReference>
<gene>
    <name evidence="9" type="ORF">Cgig2_032968</name>
</gene>
<evidence type="ECO:0000259" key="8">
    <source>
        <dbReference type="PROSITE" id="PS50961"/>
    </source>
</evidence>
<dbReference type="PROSITE" id="PS50961">
    <property type="entry name" value="HTH_LA"/>
    <property type="match status" value="1"/>
</dbReference>
<dbReference type="GO" id="GO:0003729">
    <property type="term" value="F:mRNA binding"/>
    <property type="evidence" value="ECO:0007669"/>
    <property type="project" value="TreeGrafter"/>
</dbReference>
<dbReference type="CDD" id="cd08033">
    <property type="entry name" value="LARP_6"/>
    <property type="match status" value="1"/>
</dbReference>
<dbReference type="CDD" id="cd12288">
    <property type="entry name" value="RRM_La_like_plant"/>
    <property type="match status" value="1"/>
</dbReference>
<dbReference type="Gene3D" id="3.30.70.330">
    <property type="match status" value="1"/>
</dbReference>
<dbReference type="FunFam" id="1.10.10.10:FF:000158">
    <property type="entry name" value="La ribonucleoprotein domain family member 7"/>
    <property type="match status" value="1"/>
</dbReference>
<dbReference type="OrthoDB" id="435402at2759"/>
<comment type="function">
    <text evidence="1">Transcriptional regulator.</text>
</comment>
<dbReference type="InterPro" id="IPR034878">
    <property type="entry name" value="La-rel_plant_RRM"/>
</dbReference>
<feature type="domain" description="RRM" evidence="7">
    <location>
        <begin position="103"/>
        <end position="187"/>
    </location>
</feature>
<dbReference type="PRINTS" id="PR00302">
    <property type="entry name" value="LUPUSLA"/>
</dbReference>
<dbReference type="PROSITE" id="PS50102">
    <property type="entry name" value="RRM"/>
    <property type="match status" value="1"/>
</dbReference>
<protein>
    <submittedName>
        <fullName evidence="9">Uncharacterized protein</fullName>
    </submittedName>
</protein>
<keyword evidence="3 5" id="KW-0694">RNA-binding</keyword>
<evidence type="ECO:0000256" key="3">
    <source>
        <dbReference type="ARBA" id="ARBA00022884"/>
    </source>
</evidence>
<dbReference type="Gene3D" id="1.10.10.10">
    <property type="entry name" value="Winged helix-like DNA-binding domain superfamily/Winged helix DNA-binding domain"/>
    <property type="match status" value="1"/>
</dbReference>
<dbReference type="Pfam" id="PF05383">
    <property type="entry name" value="La"/>
    <property type="match status" value="1"/>
</dbReference>
<dbReference type="GO" id="GO:0005634">
    <property type="term" value="C:nucleus"/>
    <property type="evidence" value="ECO:0007669"/>
    <property type="project" value="UniProtKB-SubCell"/>
</dbReference>
<comment type="caution">
    <text evidence="9">The sequence shown here is derived from an EMBL/GenBank/DDBJ whole genome shotgun (WGS) entry which is preliminary data.</text>
</comment>
<evidence type="ECO:0000256" key="1">
    <source>
        <dbReference type="ARBA" id="ARBA00002339"/>
    </source>
</evidence>
<sequence length="373" mass="41351">MVPAPASSEEELRAKIIKQVEYYFSDENLPNDKFLLKQMKKDKAGFVSISLIGSFRKMKKITEDVSLIAEAMKESSQLLVSADGKKVKRLHPLPLNETKDPKNLPEDHSIENIRKIFGQVGSTKSITIHDPLAADDAEQGNKADKLISGRIHAFVEYETVEAAETAVASLNDETDWRNGLRVQLLKKRMGYGLGRKARQGSDSEKASHVRVPVGNENTNKPNEQHGEPDDEEGEHTSKERNGRGGRNRSKGRKYHGNNGMGHGTTPAEVSKPPPGPRMPDGTRGFTMGRGRPPCPIEREAYVIVDALKNFMYTMTNTIMQQVFEQVKKAVEAASSARPLPALITWPPRATSPPIGMPRGISSPQRWNERGPSR</sequence>
<dbReference type="GO" id="GO:0006396">
    <property type="term" value="P:RNA processing"/>
    <property type="evidence" value="ECO:0007669"/>
    <property type="project" value="InterPro"/>
</dbReference>
<keyword evidence="10" id="KW-1185">Reference proteome</keyword>
<dbReference type="InterPro" id="IPR012677">
    <property type="entry name" value="Nucleotide-bd_a/b_plait_sf"/>
</dbReference>
<feature type="compositionally biased region" description="Basic residues" evidence="6">
    <location>
        <begin position="243"/>
        <end position="255"/>
    </location>
</feature>
<accession>A0A9Q1K295</accession>
<evidence type="ECO:0000313" key="10">
    <source>
        <dbReference type="Proteomes" id="UP001153076"/>
    </source>
</evidence>
<dbReference type="SUPFAM" id="SSF46785">
    <property type="entry name" value="Winged helix' DNA-binding domain"/>
    <property type="match status" value="1"/>
</dbReference>